<reference evidence="11 12" key="1">
    <citation type="submission" date="2020-08" db="EMBL/GenBank/DDBJ databases">
        <title>Genomic Encyclopedia of Type Strains, Phase IV (KMG-IV): sequencing the most valuable type-strain genomes for metagenomic binning, comparative biology and taxonomic classification.</title>
        <authorList>
            <person name="Goeker M."/>
        </authorList>
    </citation>
    <scope>NUCLEOTIDE SEQUENCE [LARGE SCALE GENOMIC DNA]</scope>
    <source>
        <strain evidence="11 12">DSM 25895</strain>
    </source>
</reference>
<feature type="transmembrane region" description="Helical" evidence="10">
    <location>
        <begin position="35"/>
        <end position="56"/>
    </location>
</feature>
<evidence type="ECO:0000256" key="1">
    <source>
        <dbReference type="ARBA" id="ARBA00004651"/>
    </source>
</evidence>
<keyword evidence="12" id="KW-1185">Reference proteome</keyword>
<feature type="transmembrane region" description="Helical" evidence="10">
    <location>
        <begin position="182"/>
        <end position="199"/>
    </location>
</feature>
<evidence type="ECO:0000256" key="2">
    <source>
        <dbReference type="ARBA" id="ARBA00008034"/>
    </source>
</evidence>
<dbReference type="GO" id="GO:0046914">
    <property type="term" value="F:transition metal ion binding"/>
    <property type="evidence" value="ECO:0007669"/>
    <property type="project" value="InterPro"/>
</dbReference>
<proteinExistence type="inferred from homology"/>
<dbReference type="SUPFAM" id="SSF47979">
    <property type="entry name" value="Iron-dependent repressor protein, dimerization domain"/>
    <property type="match status" value="1"/>
</dbReference>
<keyword evidence="7 10" id="KW-0472">Membrane</keyword>
<evidence type="ECO:0000313" key="11">
    <source>
        <dbReference type="EMBL" id="MBB5691297.1"/>
    </source>
</evidence>
<evidence type="ECO:0000256" key="10">
    <source>
        <dbReference type="SAM" id="Phobius"/>
    </source>
</evidence>
<dbReference type="Proteomes" id="UP000562254">
    <property type="component" value="Unassembled WGS sequence"/>
</dbReference>
<keyword evidence="3 8" id="KW-0813">Transport</keyword>
<dbReference type="PANTHER" id="PTHR30477:SF3">
    <property type="entry name" value="METAL TRANSPORT SYSTEM MEMBRANE PROTEIN CT_069-RELATED"/>
    <property type="match status" value="1"/>
</dbReference>
<gene>
    <name evidence="11" type="ORF">FHS88_003450</name>
</gene>
<dbReference type="InterPro" id="IPR001626">
    <property type="entry name" value="ABC_TroCD"/>
</dbReference>
<comment type="similarity">
    <text evidence="2 8">Belongs to the ABC-3 integral membrane protein family.</text>
</comment>
<organism evidence="11 12">
    <name type="scientific">Neoroseomonas alkaliterrae</name>
    <dbReference type="NCBI Taxonomy" id="1452450"/>
    <lineage>
        <taxon>Bacteria</taxon>
        <taxon>Pseudomonadati</taxon>
        <taxon>Pseudomonadota</taxon>
        <taxon>Alphaproteobacteria</taxon>
        <taxon>Acetobacterales</taxon>
        <taxon>Acetobacteraceae</taxon>
        <taxon>Neoroseomonas</taxon>
    </lineage>
</organism>
<dbReference type="RefSeq" id="WP_184486692.1">
    <property type="nucleotide sequence ID" value="NZ_JACIJE010000011.1"/>
</dbReference>
<comment type="caution">
    <text evidence="11">The sequence shown here is derived from an EMBL/GenBank/DDBJ whole genome shotgun (WGS) entry which is preliminary data.</text>
</comment>
<feature type="transmembrane region" description="Helical" evidence="10">
    <location>
        <begin position="143"/>
        <end position="161"/>
    </location>
</feature>
<name>A0A840Y4M1_9PROT</name>
<comment type="subcellular location">
    <subcellularLocation>
        <location evidence="1 8">Cell membrane</location>
        <topology evidence="1 8">Multi-pass membrane protein</topology>
    </subcellularLocation>
</comment>
<feature type="transmembrane region" description="Helical" evidence="10">
    <location>
        <begin position="6"/>
        <end position="30"/>
    </location>
</feature>
<protein>
    <submittedName>
        <fullName evidence="11">Manganese/zinc/iron transport system permease protein</fullName>
    </submittedName>
</protein>
<dbReference type="AlphaFoldDB" id="A0A840Y4M1"/>
<dbReference type="Pfam" id="PF00950">
    <property type="entry name" value="ABC-3"/>
    <property type="match status" value="1"/>
</dbReference>
<dbReference type="GO" id="GO:0010043">
    <property type="term" value="P:response to zinc ion"/>
    <property type="evidence" value="ECO:0007669"/>
    <property type="project" value="TreeGrafter"/>
</dbReference>
<dbReference type="InterPro" id="IPR036421">
    <property type="entry name" value="Fe_dep_repressor_sf"/>
</dbReference>
<evidence type="ECO:0000313" key="12">
    <source>
        <dbReference type="Proteomes" id="UP000562254"/>
    </source>
</evidence>
<feature type="transmembrane region" description="Helical" evidence="10">
    <location>
        <begin position="96"/>
        <end position="116"/>
    </location>
</feature>
<dbReference type="PANTHER" id="PTHR30477">
    <property type="entry name" value="ABC-TRANSPORTER METAL-BINDING PROTEIN"/>
    <property type="match status" value="1"/>
</dbReference>
<feature type="region of interest" description="Disordered" evidence="9">
    <location>
        <begin position="407"/>
        <end position="430"/>
    </location>
</feature>
<feature type="transmembrane region" description="Helical" evidence="10">
    <location>
        <begin position="68"/>
        <end position="87"/>
    </location>
</feature>
<dbReference type="GO" id="GO:0055085">
    <property type="term" value="P:transmembrane transport"/>
    <property type="evidence" value="ECO:0007669"/>
    <property type="project" value="InterPro"/>
</dbReference>
<evidence type="ECO:0000256" key="7">
    <source>
        <dbReference type="ARBA" id="ARBA00023136"/>
    </source>
</evidence>
<dbReference type="Gene3D" id="1.10.10.10">
    <property type="entry name" value="Winged helix-like DNA-binding domain superfamily/Winged helix DNA-binding domain"/>
    <property type="match status" value="1"/>
</dbReference>
<dbReference type="GO" id="GO:0046983">
    <property type="term" value="F:protein dimerization activity"/>
    <property type="evidence" value="ECO:0007669"/>
    <property type="project" value="InterPro"/>
</dbReference>
<dbReference type="InterPro" id="IPR037294">
    <property type="entry name" value="ABC_BtuC-like"/>
</dbReference>
<sequence length="430" mass="43681">MTLGYNTLVVLAGCALLGLAAGTVGAFALLRGRALVADAVGHAALPGVVLAAMIVATLGHDPRSLPPLLAGAALAGVLGVLAVQALARTRRIREDAAIAIVLSSFYAVGVALLSYVQTMPGAAQAGLTKFILGQAAAMRAEDALWAGAVATLALALCLLLFQRLRAACFDPDFARVQGMSAARTDLALLGLIVTVTVAGLQAVGLILIVALLVLPAATARLLTYRLPRLLLLSAVVGAASGAAGAAASAAAPDLPTGAAVVLAGAACFTLALLFSPDRGLVPEALRRARRRLAAAEEHFLRAAWEAQEAAGAGPGTAGDRWTPIAALAAARGWAEARAWRLARWLALRGLVALSERQVHLTPRGAAAARRAVRAHRAVEHHLLAIGAADTAGADRLADLVEHGLSPEAASRLLPEPSSLPASPHALGGKP</sequence>
<dbReference type="GO" id="GO:0043190">
    <property type="term" value="C:ATP-binding cassette (ABC) transporter complex"/>
    <property type="evidence" value="ECO:0007669"/>
    <property type="project" value="InterPro"/>
</dbReference>
<keyword evidence="6 10" id="KW-1133">Transmembrane helix</keyword>
<dbReference type="Gene3D" id="1.10.3470.10">
    <property type="entry name" value="ABC transporter involved in vitamin B12 uptake, BtuC"/>
    <property type="match status" value="1"/>
</dbReference>
<feature type="compositionally biased region" description="Low complexity" evidence="9">
    <location>
        <begin position="408"/>
        <end position="430"/>
    </location>
</feature>
<evidence type="ECO:0000256" key="6">
    <source>
        <dbReference type="ARBA" id="ARBA00022989"/>
    </source>
</evidence>
<dbReference type="SUPFAM" id="SSF81345">
    <property type="entry name" value="ABC transporter involved in vitamin B12 uptake, BtuC"/>
    <property type="match status" value="1"/>
</dbReference>
<keyword evidence="4" id="KW-1003">Cell membrane</keyword>
<dbReference type="InterPro" id="IPR036388">
    <property type="entry name" value="WH-like_DNA-bd_sf"/>
</dbReference>
<evidence type="ECO:0000256" key="5">
    <source>
        <dbReference type="ARBA" id="ARBA00022692"/>
    </source>
</evidence>
<evidence type="ECO:0000256" key="9">
    <source>
        <dbReference type="SAM" id="MobiDB-lite"/>
    </source>
</evidence>
<evidence type="ECO:0000256" key="8">
    <source>
        <dbReference type="RuleBase" id="RU003943"/>
    </source>
</evidence>
<feature type="transmembrane region" description="Helical" evidence="10">
    <location>
        <begin position="257"/>
        <end position="281"/>
    </location>
</feature>
<dbReference type="EMBL" id="JACIJE010000011">
    <property type="protein sequence ID" value="MBB5691297.1"/>
    <property type="molecule type" value="Genomic_DNA"/>
</dbReference>
<feature type="transmembrane region" description="Helical" evidence="10">
    <location>
        <begin position="229"/>
        <end position="251"/>
    </location>
</feature>
<keyword evidence="5 8" id="KW-0812">Transmembrane</keyword>
<accession>A0A840Y4M1</accession>
<evidence type="ECO:0000256" key="3">
    <source>
        <dbReference type="ARBA" id="ARBA00022448"/>
    </source>
</evidence>
<evidence type="ECO:0000256" key="4">
    <source>
        <dbReference type="ARBA" id="ARBA00022475"/>
    </source>
</evidence>